<gene>
    <name evidence="3" type="ORF">S7711_06073</name>
</gene>
<feature type="compositionally biased region" description="Basic and acidic residues" evidence="1">
    <location>
        <begin position="82"/>
        <end position="92"/>
    </location>
</feature>
<evidence type="ECO:0000259" key="2">
    <source>
        <dbReference type="PROSITE" id="PS51837"/>
    </source>
</evidence>
<dbReference type="HOGENOM" id="CLU_880464_0_0_1"/>
<organism evidence="3 4">
    <name type="scientific">Stachybotrys chartarum (strain CBS 109288 / IBT 7711)</name>
    <name type="common">Toxic black mold</name>
    <name type="synonym">Stilbospora chartarum</name>
    <dbReference type="NCBI Taxonomy" id="1280523"/>
    <lineage>
        <taxon>Eukaryota</taxon>
        <taxon>Fungi</taxon>
        <taxon>Dikarya</taxon>
        <taxon>Ascomycota</taxon>
        <taxon>Pezizomycotina</taxon>
        <taxon>Sordariomycetes</taxon>
        <taxon>Hypocreomycetidae</taxon>
        <taxon>Hypocreales</taxon>
        <taxon>Stachybotryaceae</taxon>
        <taxon>Stachybotrys</taxon>
    </lineage>
</organism>
<accession>A0A084B234</accession>
<dbReference type="PROSITE" id="PS51837">
    <property type="entry name" value="LITAF"/>
    <property type="match status" value="1"/>
</dbReference>
<protein>
    <recommendedName>
        <fullName evidence="2">LITAF domain-containing protein</fullName>
    </recommendedName>
</protein>
<dbReference type="AlphaFoldDB" id="A0A084B234"/>
<dbReference type="SMART" id="SM00714">
    <property type="entry name" value="LITAF"/>
    <property type="match status" value="1"/>
</dbReference>
<keyword evidence="4" id="KW-1185">Reference proteome</keyword>
<feature type="domain" description="LITAF" evidence="2">
    <location>
        <begin position="183"/>
        <end position="265"/>
    </location>
</feature>
<evidence type="ECO:0000313" key="3">
    <source>
        <dbReference type="EMBL" id="KEY71613.1"/>
    </source>
</evidence>
<dbReference type="InterPro" id="IPR006629">
    <property type="entry name" value="LITAF"/>
</dbReference>
<dbReference type="Proteomes" id="UP000028045">
    <property type="component" value="Unassembled WGS sequence"/>
</dbReference>
<dbReference type="EMBL" id="KL648259">
    <property type="protein sequence ID" value="KEY71613.1"/>
    <property type="molecule type" value="Genomic_DNA"/>
</dbReference>
<feature type="region of interest" description="Disordered" evidence="1">
    <location>
        <begin position="1"/>
        <end position="34"/>
    </location>
</feature>
<feature type="compositionally biased region" description="Polar residues" evidence="1">
    <location>
        <begin position="1"/>
        <end position="16"/>
    </location>
</feature>
<evidence type="ECO:0000313" key="4">
    <source>
        <dbReference type="Proteomes" id="UP000028045"/>
    </source>
</evidence>
<feature type="region of interest" description="Disordered" evidence="1">
    <location>
        <begin position="68"/>
        <end position="136"/>
    </location>
</feature>
<proteinExistence type="predicted"/>
<name>A0A084B234_STACB</name>
<dbReference type="Pfam" id="PF10601">
    <property type="entry name" value="zf-LITAF-like"/>
    <property type="match status" value="1"/>
</dbReference>
<evidence type="ECO:0000256" key="1">
    <source>
        <dbReference type="SAM" id="MobiDB-lite"/>
    </source>
</evidence>
<dbReference type="OrthoDB" id="5599753at2759"/>
<reference evidence="3 4" key="1">
    <citation type="journal article" date="2014" name="BMC Genomics">
        <title>Comparative genome sequencing reveals chemotype-specific gene clusters in the toxigenic black mold Stachybotrys.</title>
        <authorList>
            <person name="Semeiks J."/>
            <person name="Borek D."/>
            <person name="Otwinowski Z."/>
            <person name="Grishin N.V."/>
        </authorList>
    </citation>
    <scope>NUCLEOTIDE SEQUENCE [LARGE SCALE GENOMIC DNA]</scope>
    <source>
        <strain evidence="4">CBS 109288 / IBT 7711</strain>
    </source>
</reference>
<feature type="region of interest" description="Disordered" evidence="1">
    <location>
        <begin position="291"/>
        <end position="316"/>
    </location>
</feature>
<sequence>MVSLSSDRTGPSSPMTPVTPRQDMASTRASAPLTLELPTLPELSLHFLPPTPEEKIAYDPSARQLLGKDGLTLHGSSPITYKNDRNEQRTVDSKPLPIEPVDMSSPRSGTVSPLQKPPSNWAGLSPTEPHAIDHSLPEVVTPEIQAELERREALRREQSLRSLKPEASRPYTPHAEAMAISPANFDTVTPLHLLGDQPDVIDCPFCLRRSETKVIKEASALTHALAGLCCMTTIFGVFAPYMLDWSSHIDQQCANCNRKVTRRYRGKGETIVFGTPLHLREVSRYPAAEFHLNEGSAPPPPAKAWVRDDQSTPTPI</sequence>